<dbReference type="GO" id="GO:0000723">
    <property type="term" value="P:telomere maintenance"/>
    <property type="evidence" value="ECO:0007669"/>
    <property type="project" value="InterPro"/>
</dbReference>
<protein>
    <recommendedName>
        <fullName evidence="2">Telomeric single stranded DNA binding POT1/Cdc13 domain-containing protein</fullName>
    </recommendedName>
</protein>
<dbReference type="SUPFAM" id="SSF50249">
    <property type="entry name" value="Nucleic acid-binding proteins"/>
    <property type="match status" value="1"/>
</dbReference>
<feature type="compositionally biased region" description="Polar residues" evidence="1">
    <location>
        <begin position="1197"/>
        <end position="1240"/>
    </location>
</feature>
<dbReference type="Proteomes" id="UP000663193">
    <property type="component" value="Chromosome 18"/>
</dbReference>
<feature type="compositionally biased region" description="Polar residues" evidence="1">
    <location>
        <begin position="1127"/>
        <end position="1137"/>
    </location>
</feature>
<feature type="compositionally biased region" description="Acidic residues" evidence="1">
    <location>
        <begin position="318"/>
        <end position="329"/>
    </location>
</feature>
<dbReference type="VEuPathDB" id="FungiDB:JI435_111920"/>
<evidence type="ECO:0000259" key="2">
    <source>
        <dbReference type="SMART" id="SM00976"/>
    </source>
</evidence>
<dbReference type="Gene3D" id="2.40.50.140">
    <property type="entry name" value="Nucleic acid-binding proteins"/>
    <property type="match status" value="1"/>
</dbReference>
<dbReference type="EMBL" id="CP069040">
    <property type="protein sequence ID" value="QRD05294.1"/>
    <property type="molecule type" value="Genomic_DNA"/>
</dbReference>
<feature type="compositionally biased region" description="Polar residues" evidence="1">
    <location>
        <begin position="915"/>
        <end position="942"/>
    </location>
</feature>
<feature type="compositionally biased region" description="Acidic residues" evidence="1">
    <location>
        <begin position="216"/>
        <end position="225"/>
    </location>
</feature>
<accession>A0A7U2NNY7</accession>
<feature type="region of interest" description="Disordered" evidence="1">
    <location>
        <begin position="133"/>
        <end position="158"/>
    </location>
</feature>
<feature type="compositionally biased region" description="Acidic residues" evidence="1">
    <location>
        <begin position="631"/>
        <end position="660"/>
    </location>
</feature>
<dbReference type="GO" id="GO:0000781">
    <property type="term" value="C:chromosome, telomeric region"/>
    <property type="evidence" value="ECO:0007669"/>
    <property type="project" value="InterPro"/>
</dbReference>
<feature type="compositionally biased region" description="Polar residues" evidence="1">
    <location>
        <begin position="1147"/>
        <end position="1163"/>
    </location>
</feature>
<feature type="region of interest" description="Disordered" evidence="1">
    <location>
        <begin position="613"/>
        <end position="689"/>
    </location>
</feature>
<feature type="compositionally biased region" description="Polar residues" evidence="1">
    <location>
        <begin position="229"/>
        <end position="248"/>
    </location>
</feature>
<feature type="region of interest" description="Disordered" evidence="1">
    <location>
        <begin position="205"/>
        <end position="359"/>
    </location>
</feature>
<dbReference type="OrthoDB" id="5363079at2759"/>
<feature type="compositionally biased region" description="Polar residues" evidence="1">
    <location>
        <begin position="1008"/>
        <end position="1024"/>
    </location>
</feature>
<name>A0A7U2NNY7_PHANO</name>
<dbReference type="InterPro" id="IPR012340">
    <property type="entry name" value="NA-bd_OB-fold"/>
</dbReference>
<dbReference type="GO" id="GO:0003677">
    <property type="term" value="F:DNA binding"/>
    <property type="evidence" value="ECO:0007669"/>
    <property type="project" value="InterPro"/>
</dbReference>
<reference evidence="4" key="1">
    <citation type="journal article" date="2021" name="BMC Genomics">
        <title>Chromosome-level genome assembly and manually-curated proteome of model necrotroph Parastagonospora nodorum Sn15 reveals a genome-wide trove of candidate effector homologs, and redundancy of virulence-related functions within an accessory chromosome.</title>
        <authorList>
            <person name="Bertazzoni S."/>
            <person name="Jones D.A.B."/>
            <person name="Phan H.T."/>
            <person name="Tan K.-C."/>
            <person name="Hane J.K."/>
        </authorList>
    </citation>
    <scope>NUCLEOTIDE SEQUENCE [LARGE SCALE GENOMIC DNA]</scope>
    <source>
        <strain evidence="4">SN15 / ATCC MYA-4574 / FGSC 10173)</strain>
    </source>
</reference>
<dbReference type="CDD" id="cd04497">
    <property type="entry name" value="hPOT1_OB1_like"/>
    <property type="match status" value="1"/>
</dbReference>
<feature type="domain" description="Telomeric single stranded DNA binding POT1/Cdc13" evidence="2">
    <location>
        <begin position="1339"/>
        <end position="1485"/>
    </location>
</feature>
<feature type="compositionally biased region" description="Low complexity" evidence="1">
    <location>
        <begin position="1280"/>
        <end position="1292"/>
    </location>
</feature>
<feature type="region of interest" description="Disordered" evidence="1">
    <location>
        <begin position="457"/>
        <end position="494"/>
    </location>
</feature>
<dbReference type="Pfam" id="PF02765">
    <property type="entry name" value="POT1"/>
    <property type="match status" value="1"/>
</dbReference>
<feature type="compositionally biased region" description="Polar residues" evidence="1">
    <location>
        <begin position="982"/>
        <end position="996"/>
    </location>
</feature>
<feature type="compositionally biased region" description="Low complexity" evidence="1">
    <location>
        <begin position="1241"/>
        <end position="1253"/>
    </location>
</feature>
<dbReference type="InterPro" id="IPR011564">
    <property type="entry name" value="Telomer_end-bd_POT1/Cdc13"/>
</dbReference>
<feature type="compositionally biased region" description="Polar residues" evidence="1">
    <location>
        <begin position="1093"/>
        <end position="1105"/>
    </location>
</feature>
<feature type="region of interest" description="Disordered" evidence="1">
    <location>
        <begin position="1269"/>
        <end position="1328"/>
    </location>
</feature>
<evidence type="ECO:0000313" key="3">
    <source>
        <dbReference type="EMBL" id="QRD05294.1"/>
    </source>
</evidence>
<feature type="non-terminal residue" evidence="3">
    <location>
        <position position="1489"/>
    </location>
</feature>
<feature type="compositionally biased region" description="Polar residues" evidence="1">
    <location>
        <begin position="583"/>
        <end position="596"/>
    </location>
</feature>
<feature type="compositionally biased region" description="Polar residues" evidence="1">
    <location>
        <begin position="1042"/>
        <end position="1056"/>
    </location>
</feature>
<feature type="compositionally biased region" description="Basic and acidic residues" evidence="1">
    <location>
        <begin position="283"/>
        <end position="292"/>
    </location>
</feature>
<feature type="compositionally biased region" description="Polar residues" evidence="1">
    <location>
        <begin position="140"/>
        <end position="156"/>
    </location>
</feature>
<proteinExistence type="predicted"/>
<feature type="region of interest" description="Disordered" evidence="1">
    <location>
        <begin position="877"/>
        <end position="1253"/>
    </location>
</feature>
<feature type="compositionally biased region" description="Polar residues" evidence="1">
    <location>
        <begin position="1312"/>
        <end position="1321"/>
    </location>
</feature>
<sequence length="1489" mass="161389">MDMIHIAELNPELPFRDTKQFKAAVTLIWPYSSSQRQFALLLAESDFRLRRKKGQVRVRFSGSSAKALATTGVGIGDEVVLSLRGAQFVQDDTVSTPGRSIDWELEYKQTVAVQVFREGAEIANLELYDAAPTPARRSPVRQQTSSTPGSAQQWSSPAFLKRARLSDGPFFEAPYDPLTDENADGHDKKRRRKSYRDWKAWTYNARTPSPEKGDVGTEEELEEMDASPSRPSQLPRTPISPSKSQSVSLAAGTEVIDKDKLQAAPIADPSVQGVDTKAMQKPNPDDFVRDGEYYDLYAGPDEDRPIDSQYAFGGDTEANTEEETLEDTDAASISPTEAATEDMEQNSQEPDRVAGKSSQLISQGLSGVHAGDMVQDGGTLAESQTRDIVQVTIDDVDSVGAEKIEAVPRIAMPPPTLSPLNTSFNVPRSPGALTPIGNEPASPTLKPLDSALLPLPSPFPGERESNVESYFDEASTSEPAVELETAEEERPPSEASYIMENSFFSSIGSSKANPFHPDHESAFTPVRFTFGMDGAGYSRPLDLSSPAPEAAKTSSIELDQDDAESVASGGSDEVPETIPDNATFKTETTNNASGPATASKMVDELPVAGQALEAESPKAKQAVPEVIELSSDPDLEDSDKDEIEEQAQPDEAPIADEIEREDGMPKGPSQSAPVSTIVDLGSPPASREVDDMIPETLNYNNAGQADQEGFQNTLDASLQHQDVGPSHTQPVNPESDERHSELIAMDYAPVFPDFTTNTHGTATAHTTTQEGSRAMMEANVHDQPFMVDLSGPYPGMEIPDTFMEGTLLEADSFYSGQWETEDVEGLHPDVKLESVEEGSVFRMGELDTQGQETTEPSGEMLIEVSEEGHKVGELHTIAVPASGPARNTRSKAKTSASPAKDDISPPKRTTRSTKSKASVTPLARTTMSPPMTQDRSTISPSVDGSHASPYSLRSRSKLLSPIKSTSAITPVAAHRSPRKHASQPSVESIPDVSSPQPHDMDNFLKDFQPSQALDASQGRYSNASFVKDSEEESLHSERSLSTVKYSDEWNTFTNFSDPLGDHEQNKFSNLKPPPASAPQAETRAVVRTEWKRSGTQVAPSKSSPARSDFSMVDPTSQGSPGRKLRSRGSTEAASSPRVTRVTRQHSRNVSLASQQADNLSESATPKAKRLAYPAGEGEVIELPSSPPASADIDETMRSSTPAPAPLQSLNRQSIMDSNRPITPDATQQTNKDSQNSTLAVQQQQTLPITPQLTQATSAGLRSIKKSMMTESMAVETPVKSSPTRVTRSTPRRNAVQTDAASPSAKPRAHSPDVSSEHSITTVEEPDEPSIGLSTPLAYYTPLNALTYFLNRSSQFHTSSNPDVLALVTAGTTPPQRSTRGRKDWTTTLHITDISTYPATTTVNIFRPYQNALPAADTGDVVLLRAFAVKSLNRHPTLTSADESSWCVWRYAKPVWGAKRSAYGELRAREEVKGPVVERGEGEWREVEKI</sequence>
<organism evidence="3 4">
    <name type="scientific">Phaeosphaeria nodorum (strain SN15 / ATCC MYA-4574 / FGSC 10173)</name>
    <name type="common">Glume blotch fungus</name>
    <name type="synonym">Parastagonospora nodorum</name>
    <dbReference type="NCBI Taxonomy" id="321614"/>
    <lineage>
        <taxon>Eukaryota</taxon>
        <taxon>Fungi</taxon>
        <taxon>Dikarya</taxon>
        <taxon>Ascomycota</taxon>
        <taxon>Pezizomycotina</taxon>
        <taxon>Dothideomycetes</taxon>
        <taxon>Pleosporomycetidae</taxon>
        <taxon>Pleosporales</taxon>
        <taxon>Pleosporineae</taxon>
        <taxon>Phaeosphaeriaceae</taxon>
        <taxon>Parastagonospora</taxon>
    </lineage>
</organism>
<evidence type="ECO:0000256" key="1">
    <source>
        <dbReference type="SAM" id="MobiDB-lite"/>
    </source>
</evidence>
<feature type="region of interest" description="Disordered" evidence="1">
    <location>
        <begin position="539"/>
        <end position="597"/>
    </location>
</feature>
<keyword evidence="4" id="KW-1185">Reference proteome</keyword>
<dbReference type="SMART" id="SM00976">
    <property type="entry name" value="Telo_bind"/>
    <property type="match status" value="1"/>
</dbReference>
<evidence type="ECO:0000313" key="4">
    <source>
        <dbReference type="Proteomes" id="UP000663193"/>
    </source>
</evidence>
<gene>
    <name evidence="3" type="ORF">JI435_111920</name>
</gene>